<dbReference type="Pfam" id="PF06452">
    <property type="entry name" value="CBM9_1"/>
    <property type="match status" value="1"/>
</dbReference>
<keyword evidence="1" id="KW-0732">Signal</keyword>
<evidence type="ECO:0000313" key="3">
    <source>
        <dbReference type="EMBL" id="MRW87185.1"/>
    </source>
</evidence>
<dbReference type="EMBL" id="WKJL01000023">
    <property type="protein sequence ID" value="MRW87185.1"/>
    <property type="molecule type" value="Genomic_DNA"/>
</dbReference>
<evidence type="ECO:0000256" key="1">
    <source>
        <dbReference type="SAM" id="SignalP"/>
    </source>
</evidence>
<evidence type="ECO:0000259" key="2">
    <source>
        <dbReference type="Pfam" id="PF06452"/>
    </source>
</evidence>
<reference evidence="3 4" key="1">
    <citation type="submission" date="2019-11" db="EMBL/GenBank/DDBJ databases">
        <title>Novel species isolated from a subtropical stream in China.</title>
        <authorList>
            <person name="Lu H."/>
        </authorList>
    </citation>
    <scope>NUCLEOTIDE SEQUENCE [LARGE SCALE GENOMIC DNA]</scope>
    <source>
        <strain evidence="3 4">FT26W</strain>
    </source>
</reference>
<dbReference type="PANTHER" id="PTHR35532:SF5">
    <property type="entry name" value="CARBOHYDRATE-BINDING DOMAIN-CONTAINING PROTEIN"/>
    <property type="match status" value="1"/>
</dbReference>
<organism evidence="3 4">
    <name type="scientific">Duganella aquatilis</name>
    <dbReference type="NCBI Taxonomy" id="2666082"/>
    <lineage>
        <taxon>Bacteria</taxon>
        <taxon>Pseudomonadati</taxon>
        <taxon>Pseudomonadota</taxon>
        <taxon>Betaproteobacteria</taxon>
        <taxon>Burkholderiales</taxon>
        <taxon>Oxalobacteraceae</taxon>
        <taxon>Telluria group</taxon>
        <taxon>Duganella</taxon>
    </lineage>
</organism>
<feature type="chain" id="PRO_5032361380" description="Carbohydrate-binding domain-containing protein" evidence="1">
    <location>
        <begin position="23"/>
        <end position="256"/>
    </location>
</feature>
<dbReference type="CDD" id="cd09620">
    <property type="entry name" value="CBM9_like_3"/>
    <property type="match status" value="1"/>
</dbReference>
<comment type="caution">
    <text evidence="3">The sequence shown here is derived from an EMBL/GenBank/DDBJ whole genome shotgun (WGS) entry which is preliminary data.</text>
</comment>
<dbReference type="Proteomes" id="UP000439986">
    <property type="component" value="Unassembled WGS sequence"/>
</dbReference>
<sequence length="256" mass="28806">MTKTGCAVLLGAGLGAVMSATAGMSAPLSYPCLRASAPIHIDGKLDDAAWRNAPWTADFVDIEGDSKPRPKFRTRVKMLWDDHYLYIAAELEEPDVKATLTQHDSVIFKDNDFEVFIKPLPATDSYYEFEINALNTGWDLFLPKPYNQNGQPDNNWDIQGLKSAIAVQGTLNKSTDSDRGWTVEIAYPLSAFASRQALPKPRDGTTWRINFSRVEWTAGKPNEDNWVWSPQGVIDMHVPERWGFLHFLEQTTTQKN</sequence>
<dbReference type="GO" id="GO:0004553">
    <property type="term" value="F:hydrolase activity, hydrolyzing O-glycosyl compounds"/>
    <property type="evidence" value="ECO:0007669"/>
    <property type="project" value="InterPro"/>
</dbReference>
<gene>
    <name evidence="3" type="ORF">GJ698_24250</name>
</gene>
<keyword evidence="4" id="KW-1185">Reference proteome</keyword>
<dbReference type="SUPFAM" id="SSF49344">
    <property type="entry name" value="CBD9-like"/>
    <property type="match status" value="1"/>
</dbReference>
<feature type="signal peptide" evidence="1">
    <location>
        <begin position="1"/>
        <end position="22"/>
    </location>
</feature>
<protein>
    <recommendedName>
        <fullName evidence="2">Carbohydrate-binding domain-containing protein</fullName>
    </recommendedName>
</protein>
<dbReference type="GO" id="GO:0030246">
    <property type="term" value="F:carbohydrate binding"/>
    <property type="evidence" value="ECO:0007669"/>
    <property type="project" value="InterPro"/>
</dbReference>
<dbReference type="GO" id="GO:0016052">
    <property type="term" value="P:carbohydrate catabolic process"/>
    <property type="evidence" value="ECO:0007669"/>
    <property type="project" value="InterPro"/>
</dbReference>
<evidence type="ECO:0000313" key="4">
    <source>
        <dbReference type="Proteomes" id="UP000439986"/>
    </source>
</evidence>
<accession>A0A844DAD5</accession>
<dbReference type="Gene3D" id="2.60.40.1190">
    <property type="match status" value="1"/>
</dbReference>
<dbReference type="AlphaFoldDB" id="A0A844DAD5"/>
<dbReference type="InterPro" id="IPR010502">
    <property type="entry name" value="Carb-bd_dom_fam9"/>
</dbReference>
<dbReference type="PANTHER" id="PTHR35532">
    <property type="entry name" value="SIMILAR TO POLYHYDROXYALKANOATE DEPOLYMERASE"/>
    <property type="match status" value="1"/>
</dbReference>
<name>A0A844DAD5_9BURK</name>
<feature type="domain" description="Carbohydrate-binding" evidence="2">
    <location>
        <begin position="41"/>
        <end position="243"/>
    </location>
</feature>
<proteinExistence type="predicted"/>